<keyword evidence="4" id="KW-0378">Hydrolase</keyword>
<feature type="region of interest" description="Disordered" evidence="8">
    <location>
        <begin position="534"/>
        <end position="580"/>
    </location>
</feature>
<feature type="region of interest" description="Disordered" evidence="8">
    <location>
        <begin position="36"/>
        <end position="57"/>
    </location>
</feature>
<evidence type="ECO:0000256" key="8">
    <source>
        <dbReference type="SAM" id="MobiDB-lite"/>
    </source>
</evidence>
<evidence type="ECO:0000259" key="10">
    <source>
        <dbReference type="PROSITE" id="PS51388"/>
    </source>
</evidence>
<dbReference type="PANTHER" id="PTHR11566">
    <property type="entry name" value="DYNAMIN"/>
    <property type="match status" value="1"/>
</dbReference>
<evidence type="ECO:0000256" key="1">
    <source>
        <dbReference type="ARBA" id="ARBA00011980"/>
    </source>
</evidence>
<evidence type="ECO:0000259" key="9">
    <source>
        <dbReference type="PROSITE" id="PS50003"/>
    </source>
</evidence>
<dbReference type="InterPro" id="IPR001401">
    <property type="entry name" value="Dynamin_GTPase"/>
</dbReference>
<feature type="compositionally biased region" description="Acidic residues" evidence="8">
    <location>
        <begin position="641"/>
        <end position="650"/>
    </location>
</feature>
<feature type="compositionally biased region" description="Polar residues" evidence="8">
    <location>
        <begin position="546"/>
        <end position="561"/>
    </location>
</feature>
<evidence type="ECO:0000259" key="11">
    <source>
        <dbReference type="PROSITE" id="PS51718"/>
    </source>
</evidence>
<dbReference type="PROSITE" id="PS51718">
    <property type="entry name" value="G_DYNAMIN_2"/>
    <property type="match status" value="1"/>
</dbReference>
<keyword evidence="5 7" id="KW-0342">GTP-binding</keyword>
<dbReference type="Pfam" id="PF02212">
    <property type="entry name" value="GED"/>
    <property type="match status" value="1"/>
</dbReference>
<dbReference type="Proteomes" id="UP001497444">
    <property type="component" value="Chromosome 12"/>
</dbReference>
<organism evidence="12 13">
    <name type="scientific">Sphagnum jensenii</name>
    <dbReference type="NCBI Taxonomy" id="128206"/>
    <lineage>
        <taxon>Eukaryota</taxon>
        <taxon>Viridiplantae</taxon>
        <taxon>Streptophyta</taxon>
        <taxon>Embryophyta</taxon>
        <taxon>Bryophyta</taxon>
        <taxon>Sphagnophytina</taxon>
        <taxon>Sphagnopsida</taxon>
        <taxon>Sphagnales</taxon>
        <taxon>Sphagnaceae</taxon>
        <taxon>Sphagnum</taxon>
    </lineage>
</organism>
<dbReference type="SUPFAM" id="SSF52540">
    <property type="entry name" value="P-loop containing nucleoside triphosphate hydrolases"/>
    <property type="match status" value="1"/>
</dbReference>
<evidence type="ECO:0000256" key="3">
    <source>
        <dbReference type="ARBA" id="ARBA00022741"/>
    </source>
</evidence>
<evidence type="ECO:0000256" key="5">
    <source>
        <dbReference type="ARBA" id="ARBA00023134"/>
    </source>
</evidence>
<dbReference type="InterPro" id="IPR001849">
    <property type="entry name" value="PH_domain"/>
</dbReference>
<dbReference type="EMBL" id="OZ020107">
    <property type="protein sequence ID" value="CAK9259782.1"/>
    <property type="molecule type" value="Genomic_DNA"/>
</dbReference>
<proteinExistence type="inferred from homology"/>
<feature type="domain" description="PH" evidence="9">
    <location>
        <begin position="586"/>
        <end position="720"/>
    </location>
</feature>
<comment type="similarity">
    <text evidence="7">Belongs to the TRAFAC class dynamin-like GTPase superfamily. Dynamin/Fzo/YdjA family.</text>
</comment>
<dbReference type="Pfam" id="PF00350">
    <property type="entry name" value="Dynamin_N"/>
    <property type="match status" value="1"/>
</dbReference>
<protein>
    <recommendedName>
        <fullName evidence="1">dynamin GTPase</fullName>
        <ecNumber evidence="1">3.6.5.5</ecNumber>
    </recommendedName>
</protein>
<dbReference type="InterPro" id="IPR045063">
    <property type="entry name" value="Dynamin_N"/>
</dbReference>
<evidence type="ECO:0000256" key="4">
    <source>
        <dbReference type="ARBA" id="ARBA00022801"/>
    </source>
</evidence>
<feature type="region of interest" description="Disordered" evidence="8">
    <location>
        <begin position="720"/>
        <end position="748"/>
    </location>
</feature>
<dbReference type="InterPro" id="IPR003130">
    <property type="entry name" value="GED"/>
</dbReference>
<feature type="region of interest" description="Disordered" evidence="8">
    <location>
        <begin position="847"/>
        <end position="948"/>
    </location>
</feature>
<sequence length="948" mass="102799">MGDDDAAAVAAASERFAGAMDNLILLADTMQQAAALLSSGDEEETSRTSSSSSSSSFMSVVPLGNVGAGKSAVLNSLVGHPVLPTGENGATRVPIVIEMERDKPGSNRGLCVVLEGRTQTVSASDVRHSLQSRLKTAGSNGGRTDVIRLALRSGTAPPLRLIDLPGLDSHSSAENSPVHDFAENNDSILLVVIPAPLCRDVSASQALKLAQNLDPDGTRTVGVISKVDQAATDQRSLAAVQALLSGQGPSITLDIPWVALIGQSISIAAAHSGSGRIEDSLETAWRAEMDSLKAILNGVSLSKLGRIALVETLAQQIRKRLKQHLPTVLSGLEGRSQMVEQELVRLGEQRVQTSEGTRAIALELCREFEDKFLQHIDTGEGTGWKVVASFESILPKRIKGLPLDSMFEMSSIKKLVLEADGYQPYLFSPEKGLRALIRKALDLAKDPAKICVDEVHRILVDIVSTAASATPGLGRYPPLKREIVAIASASLDEYRVESKKMVIALVDMERSFIPPQHFIRLVQRRLDRLRREDELKNRGSKKAQDVEQSLLSRATAPTSLAGTGGSLKSMKDMDGKDVPSTLQTIGDHSAGYLLKRSAKNGDWNKRWFVLNEKTHRLSYTEKPEDRNFHGVITLDECVLEDGPEKEDGADDGPPPSKSSSKSKKSSNAQEKEDPTAMLVFRVSHKVPYKTVLEAQHSVVLKAENMAEKLEWMGKLRSCMESQKGSSTKKESDNSSTHLGTSDGAVDTGIVRRPVDPEEELRLMAQEVRDYVEAVLNSLAANIPKAVVLCQVERAKDAMLNQLYSSISAHSTGRIEELLQEDLEVKRRREQCQKQAVALSKLTRQLSMQEAHASSGPPGFSDSGTTGGPAETGDWRTAFEEAATMRSSSYNYSNSPQPSPRSASPSMNGQPPSRNSSYSDLEENDDTGIISQRIPRRAAPPPPPSMYKY</sequence>
<dbReference type="Gene3D" id="3.40.50.300">
    <property type="entry name" value="P-loop containing nucleotide triphosphate hydrolases"/>
    <property type="match status" value="1"/>
</dbReference>
<evidence type="ECO:0000256" key="7">
    <source>
        <dbReference type="RuleBase" id="RU003932"/>
    </source>
</evidence>
<feature type="compositionally biased region" description="Pro residues" evidence="8">
    <location>
        <begin position="937"/>
        <end position="948"/>
    </location>
</feature>
<dbReference type="InterPro" id="IPR020850">
    <property type="entry name" value="GED_dom"/>
</dbReference>
<evidence type="ECO:0000313" key="12">
    <source>
        <dbReference type="EMBL" id="CAK9259782.1"/>
    </source>
</evidence>
<dbReference type="Pfam" id="PF00169">
    <property type="entry name" value="PH"/>
    <property type="match status" value="1"/>
</dbReference>
<gene>
    <name evidence="12" type="ORF">CSSPJE1EN1_LOCUS5260</name>
</gene>
<dbReference type="PROSITE" id="PS00410">
    <property type="entry name" value="G_DYNAMIN_1"/>
    <property type="match status" value="1"/>
</dbReference>
<evidence type="ECO:0000313" key="13">
    <source>
        <dbReference type="Proteomes" id="UP001497444"/>
    </source>
</evidence>
<dbReference type="PANTHER" id="PTHR11566:SF57">
    <property type="entry name" value="DYNAMIN-2B"/>
    <property type="match status" value="1"/>
</dbReference>
<dbReference type="InterPro" id="IPR022812">
    <property type="entry name" value="Dynamin"/>
</dbReference>
<dbReference type="Gene3D" id="1.20.120.1240">
    <property type="entry name" value="Dynamin, middle domain"/>
    <property type="match status" value="1"/>
</dbReference>
<feature type="domain" description="Dynamin-type G" evidence="11">
    <location>
        <begin position="54"/>
        <end position="326"/>
    </location>
</feature>
<dbReference type="SUPFAM" id="SSF50729">
    <property type="entry name" value="PH domain-like"/>
    <property type="match status" value="1"/>
</dbReference>
<feature type="compositionally biased region" description="Low complexity" evidence="8">
    <location>
        <begin position="47"/>
        <end position="57"/>
    </location>
</feature>
<feature type="domain" description="GED" evidence="10">
    <location>
        <begin position="760"/>
        <end position="853"/>
    </location>
</feature>
<keyword evidence="6" id="KW-0505">Motor protein</keyword>
<dbReference type="Gene3D" id="2.30.29.30">
    <property type="entry name" value="Pleckstrin-homology domain (PH domain)/Phosphotyrosine-binding domain (PTB)"/>
    <property type="match status" value="1"/>
</dbReference>
<evidence type="ECO:0000256" key="6">
    <source>
        <dbReference type="ARBA" id="ARBA00023175"/>
    </source>
</evidence>
<keyword evidence="3 7" id="KW-0547">Nucleotide-binding</keyword>
<dbReference type="PROSITE" id="PS50003">
    <property type="entry name" value="PH_DOMAIN"/>
    <property type="match status" value="1"/>
</dbReference>
<dbReference type="InterPro" id="IPR000375">
    <property type="entry name" value="Dynamin_stalk"/>
</dbReference>
<feature type="region of interest" description="Disordered" evidence="8">
    <location>
        <begin position="641"/>
        <end position="676"/>
    </location>
</feature>
<dbReference type="SMART" id="SM00053">
    <property type="entry name" value="DYNc"/>
    <property type="match status" value="1"/>
</dbReference>
<feature type="compositionally biased region" description="Basic and acidic residues" evidence="8">
    <location>
        <begin position="534"/>
        <end position="545"/>
    </location>
</feature>
<keyword evidence="13" id="KW-1185">Reference proteome</keyword>
<dbReference type="InterPro" id="IPR030381">
    <property type="entry name" value="G_DYNAMIN_dom"/>
</dbReference>
<dbReference type="PROSITE" id="PS51388">
    <property type="entry name" value="GED"/>
    <property type="match status" value="1"/>
</dbReference>
<dbReference type="Pfam" id="PF01031">
    <property type="entry name" value="Dynamin_M"/>
    <property type="match status" value="1"/>
</dbReference>
<accession>A0ABP0W2I4</accession>
<dbReference type="SMART" id="SM00233">
    <property type="entry name" value="PH"/>
    <property type="match status" value="1"/>
</dbReference>
<dbReference type="SMART" id="SM00302">
    <property type="entry name" value="GED"/>
    <property type="match status" value="1"/>
</dbReference>
<dbReference type="InterPro" id="IPR011993">
    <property type="entry name" value="PH-like_dom_sf"/>
</dbReference>
<dbReference type="InterPro" id="IPR027417">
    <property type="entry name" value="P-loop_NTPase"/>
</dbReference>
<name>A0ABP0W2I4_9BRYO</name>
<dbReference type="InterPro" id="IPR019762">
    <property type="entry name" value="Dynamin_GTPase_CS"/>
</dbReference>
<dbReference type="PRINTS" id="PR00195">
    <property type="entry name" value="DYNAMIN"/>
</dbReference>
<evidence type="ECO:0000256" key="2">
    <source>
        <dbReference type="ARBA" id="ARBA00022701"/>
    </source>
</evidence>
<keyword evidence="2" id="KW-0493">Microtubule</keyword>
<dbReference type="EC" id="3.6.5.5" evidence="1"/>
<reference evidence="12" key="1">
    <citation type="submission" date="2024-02" db="EMBL/GenBank/DDBJ databases">
        <authorList>
            <consortium name="ELIXIR-Norway"/>
            <consortium name="Elixir Norway"/>
        </authorList>
    </citation>
    <scope>NUCLEOTIDE SEQUENCE</scope>
</reference>
<feature type="compositionally biased region" description="Low complexity" evidence="8">
    <location>
        <begin position="885"/>
        <end position="905"/>
    </location>
</feature>
<feature type="compositionally biased region" description="Polar residues" evidence="8">
    <location>
        <begin position="906"/>
        <end position="918"/>
    </location>
</feature>